<comment type="caution">
    <text evidence="1">The sequence shown here is derived from an EMBL/GenBank/DDBJ whole genome shotgun (WGS) entry which is preliminary data.</text>
</comment>
<dbReference type="Gene3D" id="3.40.50.1820">
    <property type="entry name" value="alpha/beta hydrolase"/>
    <property type="match status" value="1"/>
</dbReference>
<dbReference type="SUPFAM" id="SSF53474">
    <property type="entry name" value="alpha/beta-Hydrolases"/>
    <property type="match status" value="1"/>
</dbReference>
<dbReference type="EMBL" id="NXLQ01000065">
    <property type="protein sequence ID" value="RDU61275.1"/>
    <property type="molecule type" value="Genomic_DNA"/>
</dbReference>
<dbReference type="InterPro" id="IPR029058">
    <property type="entry name" value="AB_hydrolase_fold"/>
</dbReference>
<evidence type="ECO:0000313" key="2">
    <source>
        <dbReference type="Proteomes" id="UP000256379"/>
    </source>
</evidence>
<gene>
    <name evidence="1" type="ORF">CQA53_10395</name>
</gene>
<dbReference type="OrthoDB" id="6450827at2"/>
<reference evidence="1 2" key="1">
    <citation type="submission" date="2018-04" db="EMBL/GenBank/DDBJ databases">
        <title>Novel Campyloabacter and Helicobacter Species and Strains.</title>
        <authorList>
            <person name="Mannion A.J."/>
            <person name="Shen Z."/>
            <person name="Fox J.G."/>
        </authorList>
    </citation>
    <scope>NUCLEOTIDE SEQUENCE [LARGE SCALE GENOMIC DNA]</scope>
    <source>
        <strain evidence="1 2">MIT 17-337</strain>
    </source>
</reference>
<dbReference type="Pfam" id="PF26363">
    <property type="entry name" value="Phospholipase-like"/>
    <property type="match status" value="1"/>
</dbReference>
<organism evidence="1 2">
    <name type="scientific">Helicobacter didelphidarum</name>
    <dbReference type="NCBI Taxonomy" id="2040648"/>
    <lineage>
        <taxon>Bacteria</taxon>
        <taxon>Pseudomonadati</taxon>
        <taxon>Campylobacterota</taxon>
        <taxon>Epsilonproteobacteria</taxon>
        <taxon>Campylobacterales</taxon>
        <taxon>Helicobacteraceae</taxon>
        <taxon>Helicobacter</taxon>
    </lineage>
</organism>
<evidence type="ECO:0000313" key="1">
    <source>
        <dbReference type="EMBL" id="RDU61275.1"/>
    </source>
</evidence>
<dbReference type="AlphaFoldDB" id="A0A3D8I8D5"/>
<sequence>MLNKLRDNAELAWAAYGYFHLANPKYDFEKDNTDKKRLEYFREIKAKELGKDLDKNTYPTHSDILNIEYKCFKDKNGKPQDSWYHKHFLGGEFSPLQAQKFFERYNLVEHCPNTDSGFSATLFQEKETQEFILAIRGTEFKINQAWQDIITTDGSLLLSSTPLGQYNDMLRFYNQCKAKYPKIKAPNSLTLTGHSLGGCLAQVFVLSLCDDRNRNNIKALYTYNVSLESKSVA</sequence>
<accession>A0A3D8I8D5</accession>
<protein>
    <submittedName>
        <fullName evidence="1">Uncharacterized protein</fullName>
    </submittedName>
</protein>
<proteinExistence type="predicted"/>
<keyword evidence="2" id="KW-1185">Reference proteome</keyword>
<dbReference type="Proteomes" id="UP000256379">
    <property type="component" value="Unassembled WGS sequence"/>
</dbReference>
<dbReference type="GO" id="GO:0006629">
    <property type="term" value="P:lipid metabolic process"/>
    <property type="evidence" value="ECO:0007669"/>
    <property type="project" value="InterPro"/>
</dbReference>
<name>A0A3D8I8D5_9HELI</name>